<feature type="domain" description="IFT80 second beta-propeller" evidence="1">
    <location>
        <begin position="233"/>
        <end position="287"/>
    </location>
</feature>
<dbReference type="OrthoDB" id="408728at2759"/>
<dbReference type="Gene3D" id="2.130.10.10">
    <property type="entry name" value="YVTN repeat-like/Quinoprotein amine dehydrogenase"/>
    <property type="match status" value="2"/>
</dbReference>
<dbReference type="SUPFAM" id="SSF101908">
    <property type="entry name" value="Putative isomerase YbhE"/>
    <property type="match status" value="1"/>
</dbReference>
<organism evidence="2 3">
    <name type="scientific">Mytilus coruscus</name>
    <name type="common">Sea mussel</name>
    <dbReference type="NCBI Taxonomy" id="42192"/>
    <lineage>
        <taxon>Eukaryota</taxon>
        <taxon>Metazoa</taxon>
        <taxon>Spiralia</taxon>
        <taxon>Lophotrochozoa</taxon>
        <taxon>Mollusca</taxon>
        <taxon>Bivalvia</taxon>
        <taxon>Autobranchia</taxon>
        <taxon>Pteriomorphia</taxon>
        <taxon>Mytilida</taxon>
        <taxon>Mytiloidea</taxon>
        <taxon>Mytilidae</taxon>
        <taxon>Mytilinae</taxon>
        <taxon>Mytilus</taxon>
    </lineage>
</organism>
<reference evidence="2 3" key="1">
    <citation type="submission" date="2020-06" db="EMBL/GenBank/DDBJ databases">
        <authorList>
            <person name="Li R."/>
            <person name="Bekaert M."/>
        </authorList>
    </citation>
    <scope>NUCLEOTIDE SEQUENCE [LARGE SCALE GENOMIC DNA]</scope>
    <source>
        <strain evidence="3">wild</strain>
    </source>
</reference>
<sequence length="290" mass="32013">MMYSLQICTGFLNLLLGGGKKTGSDLFVLTSTDGKIHLISKTGRVEKSIEAHKGAVLAGRWSYDGSALVTGSSVYGIAWGPDSDQVLFTNGRQLVIKSLQPNAKPTMVWDTYGRVMYNSSAHDYPITSVAWTPNGELFPVGSFNTLRICDQAGWSHSLEKSNTGSLFKLAWSGDGTQEAGACGNGQVLIGHLIERRLEWKNYEATVVSSKQVDVRNVVNDVKDKLDFRDRIIKHFVLVDTAGVYVYSYDGRMVSSPRYAGMRADVLNYQTVALSNDTIAIRDKTYEKGWF</sequence>
<dbReference type="Proteomes" id="UP000507470">
    <property type="component" value="Unassembled WGS sequence"/>
</dbReference>
<accession>A0A6J8BGK1</accession>
<dbReference type="Pfam" id="PF23335">
    <property type="entry name" value="Beta-prop_IFT80_2nd"/>
    <property type="match status" value="1"/>
</dbReference>
<name>A0A6J8BGK1_MYTCO</name>
<dbReference type="InterPro" id="IPR015943">
    <property type="entry name" value="WD40/YVTN_repeat-like_dom_sf"/>
</dbReference>
<gene>
    <name evidence="2" type="ORF">MCOR_17127</name>
</gene>
<protein>
    <submittedName>
        <fullName evidence="2">IFT80</fullName>
    </submittedName>
</protein>
<evidence type="ECO:0000313" key="2">
    <source>
        <dbReference type="EMBL" id="CAC5381227.1"/>
    </source>
</evidence>
<proteinExistence type="predicted"/>
<dbReference type="AlphaFoldDB" id="A0A6J8BGK1"/>
<keyword evidence="3" id="KW-1185">Reference proteome</keyword>
<dbReference type="PANTHER" id="PTHR24098:SF0">
    <property type="entry name" value="OUTER SEGMENT 5"/>
    <property type="match status" value="1"/>
</dbReference>
<evidence type="ECO:0000259" key="1">
    <source>
        <dbReference type="Pfam" id="PF23335"/>
    </source>
</evidence>
<evidence type="ECO:0000313" key="3">
    <source>
        <dbReference type="Proteomes" id="UP000507470"/>
    </source>
</evidence>
<dbReference type="GO" id="GO:0060271">
    <property type="term" value="P:cilium assembly"/>
    <property type="evidence" value="ECO:0007669"/>
    <property type="project" value="TreeGrafter"/>
</dbReference>
<dbReference type="InterPro" id="IPR001680">
    <property type="entry name" value="WD40_rpt"/>
</dbReference>
<dbReference type="InterPro" id="IPR056456">
    <property type="entry name" value="Beta-prop_IFT80_2nd"/>
</dbReference>
<dbReference type="GO" id="GO:0005929">
    <property type="term" value="C:cilium"/>
    <property type="evidence" value="ECO:0007669"/>
    <property type="project" value="TreeGrafter"/>
</dbReference>
<dbReference type="PANTHER" id="PTHR24098">
    <property type="entry name" value="OUTER SEGMENT 5"/>
    <property type="match status" value="1"/>
</dbReference>
<dbReference type="EMBL" id="CACVKT020003011">
    <property type="protein sequence ID" value="CAC5381227.1"/>
    <property type="molecule type" value="Genomic_DNA"/>
</dbReference>
<dbReference type="GO" id="GO:0030992">
    <property type="term" value="C:intraciliary transport particle B"/>
    <property type="evidence" value="ECO:0007669"/>
    <property type="project" value="TreeGrafter"/>
</dbReference>
<dbReference type="Pfam" id="PF00400">
    <property type="entry name" value="WD40"/>
    <property type="match status" value="1"/>
</dbReference>